<keyword evidence="3" id="KW-0678">Repressor</keyword>
<dbReference type="PANTHER" id="PTHR13742">
    <property type="entry name" value="RETINOBLASTOMA-ASSOCIATED PROTEIN RB -RELATED"/>
    <property type="match status" value="1"/>
</dbReference>
<comment type="similarity">
    <text evidence="2">Belongs to the retinoblastoma protein (RB) family.</text>
</comment>
<dbReference type="Gene3D" id="1.10.472.140">
    <property type="match status" value="1"/>
</dbReference>
<evidence type="ECO:0000259" key="8">
    <source>
        <dbReference type="SMART" id="SM00385"/>
    </source>
</evidence>
<name>A0ABN7SRD1_OIKDI</name>
<dbReference type="InterPro" id="IPR002719">
    <property type="entry name" value="RB_B"/>
</dbReference>
<dbReference type="SUPFAM" id="SSF47954">
    <property type="entry name" value="Cyclin-like"/>
    <property type="match status" value="2"/>
</dbReference>
<dbReference type="InterPro" id="IPR036915">
    <property type="entry name" value="Cyclin-like_sf"/>
</dbReference>
<dbReference type="InterPro" id="IPR024599">
    <property type="entry name" value="RB_N"/>
</dbReference>
<feature type="domain" description="Cyclin-like" evidence="8">
    <location>
        <begin position="653"/>
        <end position="760"/>
    </location>
</feature>
<keyword evidence="5" id="KW-0804">Transcription</keyword>
<evidence type="ECO:0000256" key="3">
    <source>
        <dbReference type="ARBA" id="ARBA00022491"/>
    </source>
</evidence>
<evidence type="ECO:0000256" key="2">
    <source>
        <dbReference type="ARBA" id="ARBA00009475"/>
    </source>
</evidence>
<keyword evidence="12" id="KW-1185">Reference proteome</keyword>
<dbReference type="Pfam" id="PF01857">
    <property type="entry name" value="RB_B"/>
    <property type="match status" value="1"/>
</dbReference>
<evidence type="ECO:0000313" key="12">
    <source>
        <dbReference type="Proteomes" id="UP001158576"/>
    </source>
</evidence>
<evidence type="ECO:0000259" key="10">
    <source>
        <dbReference type="SMART" id="SM01368"/>
    </source>
</evidence>
<evidence type="ECO:0000259" key="9">
    <source>
        <dbReference type="SMART" id="SM01367"/>
    </source>
</evidence>
<evidence type="ECO:0000256" key="6">
    <source>
        <dbReference type="ARBA" id="ARBA00023242"/>
    </source>
</evidence>
<gene>
    <name evidence="11" type="ORF">OKIOD_LOCUS8979</name>
</gene>
<dbReference type="EMBL" id="OU015566">
    <property type="protein sequence ID" value="CAG5102253.1"/>
    <property type="molecule type" value="Genomic_DNA"/>
</dbReference>
<dbReference type="SMART" id="SM01368">
    <property type="entry name" value="RB_A"/>
    <property type="match status" value="1"/>
</dbReference>
<dbReference type="InterPro" id="IPR002720">
    <property type="entry name" value="RB_A"/>
</dbReference>
<dbReference type="InterPro" id="IPR013763">
    <property type="entry name" value="Cyclin-like_dom"/>
</dbReference>
<keyword evidence="4" id="KW-0805">Transcription regulation</keyword>
<organism evidence="11 12">
    <name type="scientific">Oikopleura dioica</name>
    <name type="common">Tunicate</name>
    <dbReference type="NCBI Taxonomy" id="34765"/>
    <lineage>
        <taxon>Eukaryota</taxon>
        <taxon>Metazoa</taxon>
        <taxon>Chordata</taxon>
        <taxon>Tunicata</taxon>
        <taxon>Appendicularia</taxon>
        <taxon>Copelata</taxon>
        <taxon>Oikopleuridae</taxon>
        <taxon>Oikopleura</taxon>
    </lineage>
</organism>
<dbReference type="PANTHER" id="PTHR13742:SF17">
    <property type="entry name" value="RE32990P-RELATED"/>
    <property type="match status" value="1"/>
</dbReference>
<evidence type="ECO:0000256" key="7">
    <source>
        <dbReference type="ARBA" id="ARBA00023306"/>
    </source>
</evidence>
<keyword evidence="7" id="KW-0131">Cell cycle</keyword>
<dbReference type="Gene3D" id="1.10.472.10">
    <property type="entry name" value="Cyclin-like"/>
    <property type="match status" value="2"/>
</dbReference>
<dbReference type="SMART" id="SM00385">
    <property type="entry name" value="CYCLIN"/>
    <property type="match status" value="1"/>
</dbReference>
<evidence type="ECO:0000256" key="1">
    <source>
        <dbReference type="ARBA" id="ARBA00004123"/>
    </source>
</evidence>
<comment type="subcellular location">
    <subcellularLocation>
        <location evidence="1">Nucleus</location>
    </subcellularLocation>
</comment>
<accession>A0ABN7SRD1</accession>
<feature type="domain" description="Retinoblastoma-associated protein A-box" evidence="10">
    <location>
        <begin position="359"/>
        <end position="562"/>
    </location>
</feature>
<dbReference type="CDD" id="cd20548">
    <property type="entry name" value="CYCLIN_RB-like"/>
    <property type="match status" value="1"/>
</dbReference>
<evidence type="ECO:0000256" key="4">
    <source>
        <dbReference type="ARBA" id="ARBA00023015"/>
    </source>
</evidence>
<feature type="domain" description="Retinoblastoma-associated protein N-terminal" evidence="9">
    <location>
        <begin position="59"/>
        <end position="198"/>
    </location>
</feature>
<dbReference type="InterPro" id="IPR028309">
    <property type="entry name" value="RB_fam"/>
</dbReference>
<proteinExistence type="inferred from homology"/>
<evidence type="ECO:0000313" key="11">
    <source>
        <dbReference type="EMBL" id="CAG5102253.1"/>
    </source>
</evidence>
<dbReference type="Pfam" id="PF11934">
    <property type="entry name" value="DUF3452"/>
    <property type="match status" value="1"/>
</dbReference>
<dbReference type="Pfam" id="PF01858">
    <property type="entry name" value="RB_A"/>
    <property type="match status" value="1"/>
</dbReference>
<keyword evidence="6" id="KW-0539">Nucleus</keyword>
<dbReference type="SMART" id="SM01367">
    <property type="entry name" value="DUF3452"/>
    <property type="match status" value="1"/>
</dbReference>
<reference evidence="11 12" key="1">
    <citation type="submission" date="2021-04" db="EMBL/GenBank/DDBJ databases">
        <authorList>
            <person name="Bliznina A."/>
        </authorList>
    </citation>
    <scope>NUCLEOTIDE SEQUENCE [LARGE SCALE GENOMIC DNA]</scope>
</reference>
<evidence type="ECO:0000256" key="5">
    <source>
        <dbReference type="ARBA" id="ARBA00023163"/>
    </source>
</evidence>
<dbReference type="Proteomes" id="UP001158576">
    <property type="component" value="Chromosome 1"/>
</dbReference>
<protein>
    <submittedName>
        <fullName evidence="11">Oidioi.mRNA.OKI2018_I69.chr1.g214.t1.cds</fullName>
    </submittedName>
</protein>
<sequence>MGDELSPTDKMTELAQTLALDQTTLERAWKVYSSVSETFTLEGSSDVWAGCAIFAACSMTVNTCMNGREINGNCISLMSLLDEVNISLIDFMKKIKRWSEMAQLGETFNAKIEQLEKNFSVVTVIYKKFAPIFTDVFRINCFATPGRRKGKRPLGHEQLKEFTWLLFIHTKSQFPKVAGDLVNSYHLLLASVNFVFRNVFLQSNLKGFIKDEFVPEGEEISILEKLSERHQGLLADAQCINDHWFEPHIAQLYEQAKFSYDANSEEGICGAFEGQFYETNIRELKNMYSEFVLLRGDFDEQIFLKPDADSSLGTPVKGSAGNSGSLDSTFGENSSTIAFGAKTPLTNRRYLAKTQSTASPISQHTRAVQQIKDLIKENDSSDIPASLMSLLASCEKDHSRSLRDLVNTSSETILEKLKKDKSLSERLEISKKLFWRFLESILLEERDRLGKISDLGFLLQKPIVVKSILAVSVEIILWSYSSHDNFQLILKALSILRKFSGTLKKNLFVPIEFYKVIELILRADLGSGLRLPRDVVKHLAVIEERILEELSWENKSPLWKNDDFVPPCADVTTRRNAQELPNSPAQPMSLRHSFASPIKASVKRKLFDDDPKSDDPKESPVENLVDKVVDAKIVSKRSSMHLFYRKIYLLVTRRIQHISQRLRLSKQITEYIFNVFEHCLTKKREMFLDRHVDQIILCCVYIVGKVSNPRNEIKFMEILSAYRYQPQCKSRVYRSVRTASTSAKTSERGDITKFYNAVFAPLVGTFTTELIRQAGFNAGVPLSPLPMSTSSPRRLSSKHSIFISPAKCKRIPLTPESIHVGKKIEFLMNQSPNRRSEFSSINEMISGVTGSAKRKRGFEYNSTSGVTIGPGLSKRLSCLRDEGCMTKTP</sequence>